<evidence type="ECO:0000313" key="2">
    <source>
        <dbReference type="Proteomes" id="UP000821845"/>
    </source>
</evidence>
<dbReference type="EMBL" id="CM023485">
    <property type="protein sequence ID" value="KAH6929626.1"/>
    <property type="molecule type" value="Genomic_DNA"/>
</dbReference>
<keyword evidence="2" id="KW-1185">Reference proteome</keyword>
<dbReference type="Proteomes" id="UP000821845">
    <property type="component" value="Chromosome 5"/>
</dbReference>
<reference evidence="1" key="1">
    <citation type="submission" date="2020-05" db="EMBL/GenBank/DDBJ databases">
        <title>Large-scale comparative analyses of tick genomes elucidate their genetic diversity and vector capacities.</title>
        <authorList>
            <person name="Jia N."/>
            <person name="Wang J."/>
            <person name="Shi W."/>
            <person name="Du L."/>
            <person name="Sun Y."/>
            <person name="Zhan W."/>
            <person name="Jiang J."/>
            <person name="Wang Q."/>
            <person name="Zhang B."/>
            <person name="Ji P."/>
            <person name="Sakyi L.B."/>
            <person name="Cui X."/>
            <person name="Yuan T."/>
            <person name="Jiang B."/>
            <person name="Yang W."/>
            <person name="Lam T.T.-Y."/>
            <person name="Chang Q."/>
            <person name="Ding S."/>
            <person name="Wang X."/>
            <person name="Zhu J."/>
            <person name="Ruan X."/>
            <person name="Zhao L."/>
            <person name="Wei J."/>
            <person name="Que T."/>
            <person name="Du C."/>
            <person name="Cheng J."/>
            <person name="Dai P."/>
            <person name="Han X."/>
            <person name="Huang E."/>
            <person name="Gao Y."/>
            <person name="Liu J."/>
            <person name="Shao H."/>
            <person name="Ye R."/>
            <person name="Li L."/>
            <person name="Wei W."/>
            <person name="Wang X."/>
            <person name="Wang C."/>
            <person name="Yang T."/>
            <person name="Huo Q."/>
            <person name="Li W."/>
            <person name="Guo W."/>
            <person name="Chen H."/>
            <person name="Zhou L."/>
            <person name="Ni X."/>
            <person name="Tian J."/>
            <person name="Zhou Y."/>
            <person name="Sheng Y."/>
            <person name="Liu T."/>
            <person name="Pan Y."/>
            <person name="Xia L."/>
            <person name="Li J."/>
            <person name="Zhao F."/>
            <person name="Cao W."/>
        </authorList>
    </citation>
    <scope>NUCLEOTIDE SEQUENCE</scope>
    <source>
        <strain evidence="1">Hyas-2018</strain>
    </source>
</reference>
<accession>A0ACB7S3X5</accession>
<evidence type="ECO:0000313" key="1">
    <source>
        <dbReference type="EMBL" id="KAH6929626.1"/>
    </source>
</evidence>
<name>A0ACB7S3X5_HYAAI</name>
<protein>
    <submittedName>
        <fullName evidence="1">Uncharacterized protein</fullName>
    </submittedName>
</protein>
<gene>
    <name evidence="1" type="ORF">HPB50_003331</name>
</gene>
<sequence length="278" mass="31045">MTEEQNEISVESASKERSMAFDEYSGKTLAPEYPWKQATRKKSQNKTGSGMQIKESDMPGRNIANDHDSAQTQPTGSQQRENNARERGDPSDYRRAGERGGRLPKRHPGPPLPEDEYKVLFKPQTALNISKWTSKVLTQSIANASGIPTKEFYAHVTIETQWNRKLIVASTALDDRVEKLLSVTQIQHGNAIYELLPYVRTISGCVKGVVHGIEAGTTTQELYELISTDGYTTTWARILGKTSTMTVLYFEGPNVPFYVKVGSVYTRCLPYPVLQGIP</sequence>
<organism evidence="1 2">
    <name type="scientific">Hyalomma asiaticum</name>
    <name type="common">Tick</name>
    <dbReference type="NCBI Taxonomy" id="266040"/>
    <lineage>
        <taxon>Eukaryota</taxon>
        <taxon>Metazoa</taxon>
        <taxon>Ecdysozoa</taxon>
        <taxon>Arthropoda</taxon>
        <taxon>Chelicerata</taxon>
        <taxon>Arachnida</taxon>
        <taxon>Acari</taxon>
        <taxon>Parasitiformes</taxon>
        <taxon>Ixodida</taxon>
        <taxon>Ixodoidea</taxon>
        <taxon>Ixodidae</taxon>
        <taxon>Hyalomminae</taxon>
        <taxon>Hyalomma</taxon>
    </lineage>
</organism>
<proteinExistence type="predicted"/>
<comment type="caution">
    <text evidence="1">The sequence shown here is derived from an EMBL/GenBank/DDBJ whole genome shotgun (WGS) entry which is preliminary data.</text>
</comment>